<dbReference type="eggNOG" id="COG4733">
    <property type="taxonomic scope" value="Bacteria"/>
</dbReference>
<dbReference type="InterPro" id="IPR013783">
    <property type="entry name" value="Ig-like_fold"/>
</dbReference>
<proteinExistence type="predicted"/>
<evidence type="ECO:0000313" key="2">
    <source>
        <dbReference type="EMBL" id="ABS51309.1"/>
    </source>
</evidence>
<evidence type="ECO:0000259" key="1">
    <source>
        <dbReference type="PROSITE" id="PS50853"/>
    </source>
</evidence>
<dbReference type="SUPFAM" id="SSF49265">
    <property type="entry name" value="Fibronectin type III"/>
    <property type="match status" value="2"/>
</dbReference>
<dbReference type="Proteomes" id="UP000002407">
    <property type="component" value="Chromosome"/>
</dbReference>
<gene>
    <name evidence="2" type="ordered locus">CHAB381_1288</name>
</gene>
<dbReference type="HOGENOM" id="CLU_680919_0_0_7"/>
<dbReference type="InterPro" id="IPR003961">
    <property type="entry name" value="FN3_dom"/>
</dbReference>
<accession>A7I2U8</accession>
<dbReference type="SMART" id="SM00060">
    <property type="entry name" value="FN3"/>
    <property type="match status" value="2"/>
</dbReference>
<dbReference type="InterPro" id="IPR050713">
    <property type="entry name" value="RTP_Phos/Ushers"/>
</dbReference>
<sequence>MTIAISGCVSNSVPGVLDENLPTVENIKTISATTSVGLEWPSYASNEAVTGFYLYRSTMDENEMKLVANIKDKYATHYVDDKLAPESTYKYMIKTYGKNGISQSGPVAVATTAKLLDSVPYAQAIYGLPERIKLIWRPHPDLRVSSYVIERSTPGKGNWSKRAEVKGRLSAEYIDEVGSNESYEYRIFVKTSDGMLSRPSQILSATTKALPAGIDGLSASQNEPKKIILNWNGTINDDFSTYRIYSSRFEIAGFTLLNETTNTTYEDLINENSAKRYYKITVVDKTGLESSNNDKAVLGKTLAAPEAPIINSVSFDGSAVNISWSSNDTRIISYYVQRSEFLGFAGSKKFENVSDTNFMDSNVERGKTYYYQVIGIDEFGIESNPSGKKSIEIK</sequence>
<dbReference type="PANTHER" id="PTHR46957:SF3">
    <property type="entry name" value="CYTOKINE RECEPTOR"/>
    <property type="match status" value="1"/>
</dbReference>
<dbReference type="Gene3D" id="2.60.40.10">
    <property type="entry name" value="Immunoglobulins"/>
    <property type="match status" value="4"/>
</dbReference>
<dbReference type="InterPro" id="IPR036116">
    <property type="entry name" value="FN3_sf"/>
</dbReference>
<dbReference type="GO" id="GO:0016020">
    <property type="term" value="C:membrane"/>
    <property type="evidence" value="ECO:0007669"/>
    <property type="project" value="UniProtKB-SubCell"/>
</dbReference>
<dbReference type="PANTHER" id="PTHR46957">
    <property type="entry name" value="CYTOKINE RECEPTOR"/>
    <property type="match status" value="1"/>
</dbReference>
<dbReference type="EMBL" id="CP000776">
    <property type="protein sequence ID" value="ABS51309.1"/>
    <property type="molecule type" value="Genomic_DNA"/>
</dbReference>
<protein>
    <submittedName>
        <fullName evidence="2">Fibronectin type III domain protein</fullName>
    </submittedName>
</protein>
<dbReference type="KEGG" id="cha:CHAB381_1288"/>
<dbReference type="PROSITE" id="PS50853">
    <property type="entry name" value="FN3"/>
    <property type="match status" value="2"/>
</dbReference>
<keyword evidence="3" id="KW-1185">Reference proteome</keyword>
<dbReference type="CDD" id="cd00063">
    <property type="entry name" value="FN3"/>
    <property type="match status" value="1"/>
</dbReference>
<reference evidence="3" key="1">
    <citation type="submission" date="2007-07" db="EMBL/GenBank/DDBJ databases">
        <title>Complete genome sequence of Campylobacter hominis ATCC BAA-381, a commensal isolated from the human gastrointestinal tract.</title>
        <authorList>
            <person name="Fouts D.E."/>
            <person name="Mongodin E.F."/>
            <person name="Puiu D."/>
            <person name="Sebastian Y."/>
            <person name="Miller W.G."/>
            <person name="Mandrell R.E."/>
            <person name="Nelson K.E."/>
        </authorList>
    </citation>
    <scope>NUCLEOTIDE SEQUENCE [LARGE SCALE GENOMIC DNA]</scope>
    <source>
        <strain evidence="3">ATCC BAA-381 / LMG 19568 / NCTC 13146 / CH001A</strain>
    </source>
</reference>
<dbReference type="AlphaFoldDB" id="A7I2U8"/>
<feature type="domain" description="Fibronectin type-III" evidence="1">
    <location>
        <begin position="304"/>
        <end position="394"/>
    </location>
</feature>
<organism evidence="2 3">
    <name type="scientific">Campylobacter hominis (strain ATCC BAA-381 / DSM 21671 / CCUG 45161 / LMG 19568 / NCTC 13146 / CH001A)</name>
    <dbReference type="NCBI Taxonomy" id="360107"/>
    <lineage>
        <taxon>Bacteria</taxon>
        <taxon>Pseudomonadati</taxon>
        <taxon>Campylobacterota</taxon>
        <taxon>Epsilonproteobacteria</taxon>
        <taxon>Campylobacterales</taxon>
        <taxon>Campylobacteraceae</taxon>
        <taxon>Campylobacter</taxon>
    </lineage>
</organism>
<dbReference type="STRING" id="360107.CHAB381_1288"/>
<name>A7I2U8_CAMHC</name>
<evidence type="ECO:0000313" key="3">
    <source>
        <dbReference type="Proteomes" id="UP000002407"/>
    </source>
</evidence>
<feature type="domain" description="Fibronectin type-III" evidence="1">
    <location>
        <begin position="21"/>
        <end position="115"/>
    </location>
</feature>